<gene>
    <name evidence="2" type="ORF">P4O66_019331</name>
</gene>
<sequence length="225" mass="23998">MCLLVARLWGSPDRAAPWGPPLPQGIGTERGGDSPPHSPRAHWLLSSSATGIQIVRPSTQKWSAGPIQPVKGHPFQLKQPTAILWDLLNPLLSHCLSLSPHPFSLLTLLALKAGVYQGDPKTGLLSAALGCREGGKAQITDQADVLRKGPAVWSHAKLRLCAALRSVSSKGETEKGREITMDTWAEPLDASEPGEVGWLRVGHTGLAGNGLILTFLAKSIFSHVL</sequence>
<comment type="caution">
    <text evidence="2">The sequence shown here is derived from an EMBL/GenBank/DDBJ whole genome shotgun (WGS) entry which is preliminary data.</text>
</comment>
<organism evidence="2 3">
    <name type="scientific">Electrophorus voltai</name>
    <dbReference type="NCBI Taxonomy" id="2609070"/>
    <lineage>
        <taxon>Eukaryota</taxon>
        <taxon>Metazoa</taxon>
        <taxon>Chordata</taxon>
        <taxon>Craniata</taxon>
        <taxon>Vertebrata</taxon>
        <taxon>Euteleostomi</taxon>
        <taxon>Actinopterygii</taxon>
        <taxon>Neopterygii</taxon>
        <taxon>Teleostei</taxon>
        <taxon>Ostariophysi</taxon>
        <taxon>Gymnotiformes</taxon>
        <taxon>Gymnotoidei</taxon>
        <taxon>Gymnotidae</taxon>
        <taxon>Electrophorus</taxon>
    </lineage>
</organism>
<proteinExistence type="predicted"/>
<name>A0AAD8ZU92_9TELE</name>
<evidence type="ECO:0000313" key="2">
    <source>
        <dbReference type="EMBL" id="KAK1804955.1"/>
    </source>
</evidence>
<evidence type="ECO:0000256" key="1">
    <source>
        <dbReference type="SAM" id="MobiDB-lite"/>
    </source>
</evidence>
<dbReference type="AlphaFoldDB" id="A0AAD8ZU92"/>
<protein>
    <submittedName>
        <fullName evidence="2">Uncharacterized protein</fullName>
    </submittedName>
</protein>
<dbReference type="Proteomes" id="UP001239994">
    <property type="component" value="Unassembled WGS sequence"/>
</dbReference>
<keyword evidence="3" id="KW-1185">Reference proteome</keyword>
<reference evidence="2" key="1">
    <citation type="submission" date="2023-03" db="EMBL/GenBank/DDBJ databases">
        <title>Electrophorus voltai genome.</title>
        <authorList>
            <person name="Bian C."/>
        </authorList>
    </citation>
    <scope>NUCLEOTIDE SEQUENCE</scope>
    <source>
        <strain evidence="2">CB-2022</strain>
        <tissue evidence="2">Muscle</tissue>
    </source>
</reference>
<feature type="region of interest" description="Disordered" evidence="1">
    <location>
        <begin position="16"/>
        <end position="39"/>
    </location>
</feature>
<evidence type="ECO:0000313" key="3">
    <source>
        <dbReference type="Proteomes" id="UP001239994"/>
    </source>
</evidence>
<accession>A0AAD8ZU92</accession>
<dbReference type="EMBL" id="JAROKS010000003">
    <property type="protein sequence ID" value="KAK1804955.1"/>
    <property type="molecule type" value="Genomic_DNA"/>
</dbReference>